<feature type="compositionally biased region" description="Polar residues" evidence="1">
    <location>
        <begin position="273"/>
        <end position="288"/>
    </location>
</feature>
<dbReference type="AlphaFoldDB" id="A0AAV0WHC2"/>
<feature type="compositionally biased region" description="Basic residues" evidence="1">
    <location>
        <begin position="991"/>
        <end position="1003"/>
    </location>
</feature>
<feature type="compositionally biased region" description="Basic and acidic residues" evidence="1">
    <location>
        <begin position="232"/>
        <end position="241"/>
    </location>
</feature>
<feature type="compositionally biased region" description="Basic and acidic residues" evidence="1">
    <location>
        <begin position="388"/>
        <end position="404"/>
    </location>
</feature>
<feature type="region of interest" description="Disordered" evidence="1">
    <location>
        <begin position="220"/>
        <end position="303"/>
    </location>
</feature>
<feature type="region of interest" description="Disordered" evidence="1">
    <location>
        <begin position="962"/>
        <end position="1051"/>
    </location>
</feature>
<feature type="compositionally biased region" description="Polar residues" evidence="1">
    <location>
        <begin position="1094"/>
        <end position="1113"/>
    </location>
</feature>
<organism evidence="2 3">
    <name type="scientific">Macrosiphum euphorbiae</name>
    <name type="common">potato aphid</name>
    <dbReference type="NCBI Taxonomy" id="13131"/>
    <lineage>
        <taxon>Eukaryota</taxon>
        <taxon>Metazoa</taxon>
        <taxon>Ecdysozoa</taxon>
        <taxon>Arthropoda</taxon>
        <taxon>Hexapoda</taxon>
        <taxon>Insecta</taxon>
        <taxon>Pterygota</taxon>
        <taxon>Neoptera</taxon>
        <taxon>Paraneoptera</taxon>
        <taxon>Hemiptera</taxon>
        <taxon>Sternorrhyncha</taxon>
        <taxon>Aphidomorpha</taxon>
        <taxon>Aphidoidea</taxon>
        <taxon>Aphididae</taxon>
        <taxon>Macrosiphini</taxon>
        <taxon>Macrosiphum</taxon>
    </lineage>
</organism>
<feature type="region of interest" description="Disordered" evidence="1">
    <location>
        <begin position="155"/>
        <end position="184"/>
    </location>
</feature>
<keyword evidence="3" id="KW-1185">Reference proteome</keyword>
<protein>
    <submittedName>
        <fullName evidence="2">Uncharacterized protein</fullName>
    </submittedName>
</protein>
<feature type="region of interest" description="Disordered" evidence="1">
    <location>
        <begin position="873"/>
        <end position="945"/>
    </location>
</feature>
<feature type="compositionally biased region" description="Polar residues" evidence="1">
    <location>
        <begin position="37"/>
        <end position="48"/>
    </location>
</feature>
<feature type="compositionally biased region" description="Low complexity" evidence="1">
    <location>
        <begin position="163"/>
        <end position="182"/>
    </location>
</feature>
<feature type="compositionally biased region" description="Low complexity" evidence="1">
    <location>
        <begin position="249"/>
        <end position="263"/>
    </location>
</feature>
<comment type="caution">
    <text evidence="2">The sequence shown here is derived from an EMBL/GenBank/DDBJ whole genome shotgun (WGS) entry which is preliminary data.</text>
</comment>
<feature type="region of interest" description="Disordered" evidence="1">
    <location>
        <begin position="1092"/>
        <end position="1113"/>
    </location>
</feature>
<evidence type="ECO:0000256" key="1">
    <source>
        <dbReference type="SAM" id="MobiDB-lite"/>
    </source>
</evidence>
<gene>
    <name evidence="2" type="ORF">MEUPH1_LOCUS10947</name>
</gene>
<dbReference type="Proteomes" id="UP001160148">
    <property type="component" value="Unassembled WGS sequence"/>
</dbReference>
<proteinExistence type="predicted"/>
<feature type="compositionally biased region" description="Polar residues" evidence="1">
    <location>
        <begin position="1129"/>
        <end position="1139"/>
    </location>
</feature>
<feature type="region of interest" description="Disordered" evidence="1">
    <location>
        <begin position="562"/>
        <end position="607"/>
    </location>
</feature>
<dbReference type="EMBL" id="CARXXK010000002">
    <property type="protein sequence ID" value="CAI6355047.1"/>
    <property type="molecule type" value="Genomic_DNA"/>
</dbReference>
<name>A0AAV0WHC2_9HEMI</name>
<feature type="region of interest" description="Disordered" evidence="1">
    <location>
        <begin position="636"/>
        <end position="655"/>
    </location>
</feature>
<feature type="region of interest" description="Disordered" evidence="1">
    <location>
        <begin position="18"/>
        <end position="57"/>
    </location>
</feature>
<feature type="region of interest" description="Disordered" evidence="1">
    <location>
        <begin position="703"/>
        <end position="725"/>
    </location>
</feature>
<feature type="region of interest" description="Disordered" evidence="1">
    <location>
        <begin position="379"/>
        <end position="404"/>
    </location>
</feature>
<reference evidence="2 3" key="1">
    <citation type="submission" date="2023-01" db="EMBL/GenBank/DDBJ databases">
        <authorList>
            <person name="Whitehead M."/>
        </authorList>
    </citation>
    <scope>NUCLEOTIDE SEQUENCE [LARGE SCALE GENOMIC DNA]</scope>
</reference>
<feature type="compositionally biased region" description="Low complexity" evidence="1">
    <location>
        <begin position="1010"/>
        <end position="1029"/>
    </location>
</feature>
<feature type="compositionally biased region" description="Basic residues" evidence="1">
    <location>
        <begin position="1030"/>
        <end position="1041"/>
    </location>
</feature>
<accession>A0AAV0WHC2</accession>
<evidence type="ECO:0000313" key="2">
    <source>
        <dbReference type="EMBL" id="CAI6355047.1"/>
    </source>
</evidence>
<evidence type="ECO:0000313" key="3">
    <source>
        <dbReference type="Proteomes" id="UP001160148"/>
    </source>
</evidence>
<feature type="compositionally biased region" description="Basic residues" evidence="1">
    <location>
        <begin position="596"/>
        <end position="607"/>
    </location>
</feature>
<feature type="region of interest" description="Disordered" evidence="1">
    <location>
        <begin position="1129"/>
        <end position="1151"/>
    </location>
</feature>
<sequence>MPFEPLVLLHRLAPEDVNHLIRPNPPPPTITNQPQNAHTFQNNEGNKTQSRKKDVVSNKKDLRLGKKQKLTSARSSPKLRLLKSNLNGVNRNKQEQGKCTKEQKVTKNRIGKLSFADKSKHSKLLTTDIFDKELVVVIDNCFNEVYRDMINSSAQHPKIRNPTNSTVASISSTSSSNSVTSTRDSAVGKEHIIDDTIMITTKKSPLSTATPVVEVIDKKTRDISSNGQQHITSDRHDKQTNYDKVQYDSSGLSLRTRTISSTTVPTPLHHSTVPGSYSVQPNCSTSSVTTPTPRPRGRPPRRKNLKHIANRKALQQAASKLSEEKKVCDLTITSPEVESAAISLERLQQQQKSLIVCNGIESYDDEQENSEKEVSYINPVKHLAPSPEVDKDGKDDKGENKDNKDGTDDDCIFVDITYKKKINNRKRKQFDTEETVAEKRLLISDNSEKSVIDKSSLPDNSDLVEYGFLADCNIFERYRRCTDLKSSTSDYSSVLYGRTYWPTSWEYSGASLTGHVQKKTSKEALRKIRLICGGGASSKTNGTSNSTSLKTNSTLKKYKTSVLQRRGSACKSTPKAPVEVSDGTKHHPSTSTTIVKRQKGRPPGRKNKLLQVVLKSNSPRKSPRQHASTLAAIMSNKVGNPDKVGNQQSNKPEADLETVETNQNSLDMDVPCLLRMSMPKSYEHLSGFRHHRHRRQLENKRIIKRRRRRRSTTPPPPKLCAQQPAPQRISVNTAVDQERVKLRTKHVDVVRRRARDERLRAAFVCQQLLKVQEIAEQNRCKIAQEAKQTFDPNKEYYQFSNNAIILPIEGNQDQIWSQNTDSNREPDNMCLQIMYEQTADKRFLCTNLTDETLQLYYQQRELALTERLTNNHHGETLSSDLGTDMISNKRKKKRPNMTGWPKEKRRKIIATPSSMNTAVEDPNGDSDTERDDIAKRRRAAAAEQQRLRRRRIKLEQQELLKEKSKVKIRAASPKRSGRRPGRPGRPGRPCRPGRRPGPNKKNKTPTYRRNNSVSSNSTTTSSNTSSATTKVKKVKTPRKQRTPAQNKTAVPIASVTPVTPNTIVKRKCGRPVGSVGLRQRLKLQLLQQNCQNQTPSSSEQQKENVVQQQSSTGKLKCVISTRNNRMKLLSTSGRSSPAALNQKKTATASKTKKSAAAYNLTSSCLTSLPSSQVTEVGKITRTTAKRRRLQQHQQTATATVTWDVGRPKRYHSTNHSRNASSVCEEDCCFVGSQPFEQHCPGGGGGLSHNTVLENHQDHQKENTVHSGL</sequence>